<protein>
    <submittedName>
        <fullName evidence="1">Uncharacterized protein</fullName>
    </submittedName>
</protein>
<proteinExistence type="predicted"/>
<organism evidence="1">
    <name type="scientific">Anguilla anguilla</name>
    <name type="common">European freshwater eel</name>
    <name type="synonym">Muraena anguilla</name>
    <dbReference type="NCBI Taxonomy" id="7936"/>
    <lineage>
        <taxon>Eukaryota</taxon>
        <taxon>Metazoa</taxon>
        <taxon>Chordata</taxon>
        <taxon>Craniata</taxon>
        <taxon>Vertebrata</taxon>
        <taxon>Euteleostomi</taxon>
        <taxon>Actinopterygii</taxon>
        <taxon>Neopterygii</taxon>
        <taxon>Teleostei</taxon>
        <taxon>Anguilliformes</taxon>
        <taxon>Anguillidae</taxon>
        <taxon>Anguilla</taxon>
    </lineage>
</organism>
<sequence length="44" mass="4981">MNTKTACTHITVEKSHVCLILRSETSETNIHTFSLIIIQSIPLR</sequence>
<evidence type="ECO:0000313" key="1">
    <source>
        <dbReference type="EMBL" id="JAH05426.1"/>
    </source>
</evidence>
<dbReference type="AlphaFoldDB" id="A0A0E9PLC5"/>
<dbReference type="EMBL" id="GBXM01103151">
    <property type="protein sequence ID" value="JAH05426.1"/>
    <property type="molecule type" value="Transcribed_RNA"/>
</dbReference>
<name>A0A0E9PLC5_ANGAN</name>
<reference evidence="1" key="1">
    <citation type="submission" date="2014-11" db="EMBL/GenBank/DDBJ databases">
        <authorList>
            <person name="Amaro Gonzalez C."/>
        </authorList>
    </citation>
    <scope>NUCLEOTIDE SEQUENCE</scope>
</reference>
<reference evidence="1" key="2">
    <citation type="journal article" date="2015" name="Fish Shellfish Immunol.">
        <title>Early steps in the European eel (Anguilla anguilla)-Vibrio vulnificus interaction in the gills: Role of the RtxA13 toxin.</title>
        <authorList>
            <person name="Callol A."/>
            <person name="Pajuelo D."/>
            <person name="Ebbesson L."/>
            <person name="Teles M."/>
            <person name="MacKenzie S."/>
            <person name="Amaro C."/>
        </authorList>
    </citation>
    <scope>NUCLEOTIDE SEQUENCE</scope>
</reference>
<accession>A0A0E9PLC5</accession>